<feature type="domain" description="TIR" evidence="12">
    <location>
        <begin position="74"/>
        <end position="206"/>
    </location>
</feature>
<keyword evidence="3" id="KW-0433">Leucine-rich repeat</keyword>
<dbReference type="GO" id="GO:0007165">
    <property type="term" value="P:signal transduction"/>
    <property type="evidence" value="ECO:0007669"/>
    <property type="project" value="InterPro"/>
</dbReference>
<dbReference type="GO" id="GO:0038023">
    <property type="term" value="F:signaling receptor activity"/>
    <property type="evidence" value="ECO:0007669"/>
    <property type="project" value="TreeGrafter"/>
</dbReference>
<dbReference type="OrthoDB" id="6103948at2759"/>
<dbReference type="InterPro" id="IPR003591">
    <property type="entry name" value="Leu-rich_rpt_typical-subtyp"/>
</dbReference>
<dbReference type="GO" id="GO:0005886">
    <property type="term" value="C:plasma membrane"/>
    <property type="evidence" value="ECO:0007669"/>
    <property type="project" value="TreeGrafter"/>
</dbReference>
<dbReference type="SUPFAM" id="SSF52200">
    <property type="entry name" value="Toll/Interleukin receptor TIR domain"/>
    <property type="match status" value="2"/>
</dbReference>
<dbReference type="Pfam" id="PF01582">
    <property type="entry name" value="TIR"/>
    <property type="match status" value="2"/>
</dbReference>
<protein>
    <recommendedName>
        <fullName evidence="12">TIR domain-containing protein</fullName>
    </recommendedName>
</protein>
<dbReference type="SMART" id="SM00369">
    <property type="entry name" value="LRR_TYP"/>
    <property type="match status" value="9"/>
</dbReference>
<evidence type="ECO:0000313" key="13">
    <source>
        <dbReference type="EMBL" id="CAG2250440.1"/>
    </source>
</evidence>
<dbReference type="SUPFAM" id="SSF52058">
    <property type="entry name" value="L domain-like"/>
    <property type="match status" value="2"/>
</dbReference>
<accession>A0A8S3V9X8</accession>
<dbReference type="InterPro" id="IPR000157">
    <property type="entry name" value="TIR_dom"/>
</dbReference>
<evidence type="ECO:0000256" key="2">
    <source>
        <dbReference type="ARBA" id="ARBA00009634"/>
    </source>
</evidence>
<evidence type="ECO:0000259" key="12">
    <source>
        <dbReference type="PROSITE" id="PS50104"/>
    </source>
</evidence>
<evidence type="ECO:0000256" key="5">
    <source>
        <dbReference type="ARBA" id="ARBA00022729"/>
    </source>
</evidence>
<dbReference type="PROSITE" id="PS51450">
    <property type="entry name" value="LRR"/>
    <property type="match status" value="1"/>
</dbReference>
<comment type="subcellular location">
    <subcellularLocation>
        <location evidence="1">Membrane</location>
        <topology evidence="1">Single-pass type I membrane protein</topology>
    </subcellularLocation>
</comment>
<keyword evidence="6" id="KW-0677">Repeat</keyword>
<comment type="similarity">
    <text evidence="2">Belongs to the Toll-like receptor family.</text>
</comment>
<evidence type="ECO:0000313" key="14">
    <source>
        <dbReference type="Proteomes" id="UP000683360"/>
    </source>
</evidence>
<organism evidence="13 14">
    <name type="scientific">Mytilus edulis</name>
    <name type="common">Blue mussel</name>
    <dbReference type="NCBI Taxonomy" id="6550"/>
    <lineage>
        <taxon>Eukaryota</taxon>
        <taxon>Metazoa</taxon>
        <taxon>Spiralia</taxon>
        <taxon>Lophotrochozoa</taxon>
        <taxon>Mollusca</taxon>
        <taxon>Bivalvia</taxon>
        <taxon>Autobranchia</taxon>
        <taxon>Pteriomorphia</taxon>
        <taxon>Mytilida</taxon>
        <taxon>Mytiloidea</taxon>
        <taxon>Mytilidae</taxon>
        <taxon>Mytilinae</taxon>
        <taxon>Mytilus</taxon>
    </lineage>
</organism>
<dbReference type="Gene3D" id="3.40.50.10140">
    <property type="entry name" value="Toll/interleukin-1 receptor homology (TIR) domain"/>
    <property type="match status" value="2"/>
</dbReference>
<dbReference type="SMART" id="SM00082">
    <property type="entry name" value="LRRCT"/>
    <property type="match status" value="1"/>
</dbReference>
<dbReference type="Pfam" id="PF13306">
    <property type="entry name" value="LRR_5"/>
    <property type="match status" value="3"/>
</dbReference>
<dbReference type="EMBL" id="CAJPWZ010003050">
    <property type="protein sequence ID" value="CAG2250440.1"/>
    <property type="molecule type" value="Genomic_DNA"/>
</dbReference>
<name>A0A8S3V9X8_MYTED</name>
<evidence type="ECO:0000256" key="7">
    <source>
        <dbReference type="ARBA" id="ARBA00022989"/>
    </source>
</evidence>
<evidence type="ECO:0000256" key="10">
    <source>
        <dbReference type="ARBA" id="ARBA00023180"/>
    </source>
</evidence>
<comment type="caution">
    <text evidence="13">The sequence shown here is derived from an EMBL/GenBank/DDBJ whole genome shotgun (WGS) entry which is preliminary data.</text>
</comment>
<dbReference type="PANTHER" id="PTHR24365">
    <property type="entry name" value="TOLL-LIKE RECEPTOR"/>
    <property type="match status" value="1"/>
</dbReference>
<proteinExistence type="inferred from homology"/>
<dbReference type="PROSITE" id="PS50104">
    <property type="entry name" value="TIR"/>
    <property type="match status" value="2"/>
</dbReference>
<dbReference type="SMART" id="SM00255">
    <property type="entry name" value="TIR"/>
    <property type="match status" value="2"/>
</dbReference>
<dbReference type="InterPro" id="IPR035897">
    <property type="entry name" value="Toll_tir_struct_dom_sf"/>
</dbReference>
<evidence type="ECO:0000256" key="1">
    <source>
        <dbReference type="ARBA" id="ARBA00004479"/>
    </source>
</evidence>
<keyword evidence="9" id="KW-0675">Receptor</keyword>
<keyword evidence="7 11" id="KW-1133">Transmembrane helix</keyword>
<evidence type="ECO:0000256" key="9">
    <source>
        <dbReference type="ARBA" id="ARBA00023170"/>
    </source>
</evidence>
<evidence type="ECO:0000256" key="4">
    <source>
        <dbReference type="ARBA" id="ARBA00022692"/>
    </source>
</evidence>
<keyword evidence="8 11" id="KW-0472">Membrane</keyword>
<evidence type="ECO:0000256" key="6">
    <source>
        <dbReference type="ARBA" id="ARBA00022737"/>
    </source>
</evidence>
<evidence type="ECO:0000256" key="3">
    <source>
        <dbReference type="ARBA" id="ARBA00022614"/>
    </source>
</evidence>
<dbReference type="Proteomes" id="UP000683360">
    <property type="component" value="Unassembled WGS sequence"/>
</dbReference>
<dbReference type="InterPro" id="IPR026906">
    <property type="entry name" value="LRR_5"/>
</dbReference>
<dbReference type="InterPro" id="IPR032675">
    <property type="entry name" value="LRR_dom_sf"/>
</dbReference>
<evidence type="ECO:0000256" key="11">
    <source>
        <dbReference type="SAM" id="Phobius"/>
    </source>
</evidence>
<feature type="transmembrane region" description="Helical" evidence="11">
    <location>
        <begin position="812"/>
        <end position="833"/>
    </location>
</feature>
<dbReference type="InterPro" id="IPR000483">
    <property type="entry name" value="Cys-rich_flank_reg_C"/>
</dbReference>
<keyword evidence="4 11" id="KW-0812">Transmembrane</keyword>
<keyword evidence="5" id="KW-0732">Signal</keyword>
<reference evidence="13" key="1">
    <citation type="submission" date="2021-03" db="EMBL/GenBank/DDBJ databases">
        <authorList>
            <person name="Bekaert M."/>
        </authorList>
    </citation>
    <scope>NUCLEOTIDE SEQUENCE</scope>
</reference>
<feature type="transmembrane region" description="Helical" evidence="11">
    <location>
        <begin position="20"/>
        <end position="41"/>
    </location>
</feature>
<dbReference type="SMART" id="SM00365">
    <property type="entry name" value="LRR_SD22"/>
    <property type="match status" value="4"/>
</dbReference>
<keyword evidence="14" id="KW-1185">Reference proteome</keyword>
<dbReference type="AlphaFoldDB" id="A0A8S3V9X8"/>
<dbReference type="Gene3D" id="3.80.10.10">
    <property type="entry name" value="Ribonuclease Inhibitor"/>
    <property type="match status" value="4"/>
</dbReference>
<feature type="domain" description="TIR" evidence="12">
    <location>
        <begin position="866"/>
        <end position="1004"/>
    </location>
</feature>
<evidence type="ECO:0000256" key="8">
    <source>
        <dbReference type="ARBA" id="ARBA00023136"/>
    </source>
</evidence>
<keyword evidence="10" id="KW-0325">Glycoprotein</keyword>
<dbReference type="PANTHER" id="PTHR24365:SF530">
    <property type="entry name" value="MSTPROX-RELATED"/>
    <property type="match status" value="1"/>
</dbReference>
<dbReference type="InterPro" id="IPR001611">
    <property type="entry name" value="Leu-rich_rpt"/>
</dbReference>
<gene>
    <name evidence="13" type="ORF">MEDL_62152</name>
</gene>
<sequence length="1016" mass="118362">MERYFKSILTLLRIVSLESIYTTVIVLLLSATVLAVIFGIIMKCQTNIKNYLYLWRINYNRRKGYLPLQDADDFEYHAFVVYCDADRHWVHQKFLKKLEQDEGMKLCIHHRDFEIGESITANINNYLEKSWKVVVILSNDFAKSEWCQWEVDVVQERRRRQRRDVMKSKVTFSSIKPGVNGNTFVTEWFKVDNNKNITSDNNFYAPTYGDFDPRCDLNDYAWDTGCPHPTLPKEAKPRYHVGPAAIPEEPLPLGYKTGNEPAPKPCEGKRTIDAFNDNNLYKSLEKLLDEVWNHILNKVILKMRTYIVFVLTFGFLYMIKSHVAQTECHKNCKCTIMPSKKRQAICTGRDLHYIPQFPDAITSVIMSGTNLTHIGENGFQNLTGIRLEDLKLNNNLISFIHEYAFVNLKFLGSLRIFQETLLDVNIIKVSVGKMKTTNLRSLYFQYNNWLFLPVDMFSSFSYSQIRNIRIYGNSFSKLNLTTFSPLKKLEKLFLSKNEIEQIDLKGIPKDLLDFRLNKNLLPKVPEWCTKDNCDVSLVRKLEVLDLSDNNIGDIRIKAFQCLPNLNKLLLNRIPMRRIRSNIFASLPVLYSLQISKIGFPLQKIDDYAFNSSSLSHLYMDVANFHFDREEFNPQTIFSLSPNLSFLNLDHNFFPKNETKMQQILSPLVRLKNLIISSTSLFILPKNVFPYLKSLETLILSSNRLSDWNDGSEIFRNMTSLRNLNLRDNFIKIINKNTFPAAVLKSLKVLDLSYNSFVCTCDQLWFTEWIKSTKVKLLSYPTLYKCRSPPSLDGTLLQKYVNSSKECPPWNPIYTTVIILLLSATVLAVIFAIIMKCQTNIKNYLYLWRINYNRRKGYLPLQDADDFEYHAFVVYCDADRHWVHQKFLKKLEQDEGMKLCIHHRDFEIGESITANINNYLEKSWKVVVILSNDFAKSEWCQWEVDVVQERRRRQGKDVFLLIMLKNIDSKHMTNQLRALLDSASSLKYPMGVGEELFWTAAVETLRKPLGHPPTALL</sequence>